<dbReference type="PANTHER" id="PTHR40763:SF5">
    <property type="entry name" value="MEMBRANE PROTEIN"/>
    <property type="match status" value="1"/>
</dbReference>
<evidence type="ECO:0000259" key="2">
    <source>
        <dbReference type="Pfam" id="PF08044"/>
    </source>
</evidence>
<dbReference type="EMBL" id="CP046172">
    <property type="protein sequence ID" value="QIS12293.1"/>
    <property type="molecule type" value="Genomic_DNA"/>
</dbReference>
<accession>A0A6G9YH51</accession>
<reference evidence="3 4" key="1">
    <citation type="journal article" date="2019" name="ACS Chem. Biol.">
        <title>Identification and Mobilization of a Cryptic Antibiotic Biosynthesis Gene Locus from a Human-Pathogenic Nocardia Isolate.</title>
        <authorList>
            <person name="Herisse M."/>
            <person name="Ishida K."/>
            <person name="Porter J.L."/>
            <person name="Howden B."/>
            <person name="Hertweck C."/>
            <person name="Stinear T.P."/>
            <person name="Pidot S.J."/>
        </authorList>
    </citation>
    <scope>NUCLEOTIDE SEQUENCE [LARGE SCALE GENOMIC DNA]</scope>
    <source>
        <strain evidence="3 4">AUSMDU00012717</strain>
    </source>
</reference>
<feature type="domain" description="DUF1707" evidence="2">
    <location>
        <begin position="19"/>
        <end position="69"/>
    </location>
</feature>
<proteinExistence type="predicted"/>
<dbReference type="InterPro" id="IPR012551">
    <property type="entry name" value="DUF1707_SHOCT-like"/>
</dbReference>
<dbReference type="Proteomes" id="UP000503540">
    <property type="component" value="Chromosome"/>
</dbReference>
<dbReference type="PANTHER" id="PTHR40763">
    <property type="entry name" value="MEMBRANE PROTEIN-RELATED"/>
    <property type="match status" value="1"/>
</dbReference>
<protein>
    <submittedName>
        <fullName evidence="3">DUF1707 domain-containing protein</fullName>
    </submittedName>
</protein>
<sequence>MGGNDQLEPQPSDPEAALASDADRDQVTAQLEKAVGQGILTLDEFADRTDRALASRTRAELSRIVADLPSTALRVPADTSITLKTGAGTVRREGYWTVPNRIDAECGMGTVRIDFTAANCPHREVTLNATCGSGTIVAIVPRGWEVRLEQVSSGMGSVTNRATAPTDPTMPVLHVYAKTGAGVVKIKHPREPGMSGVLREWLGIH</sequence>
<evidence type="ECO:0000313" key="4">
    <source>
        <dbReference type="Proteomes" id="UP000503540"/>
    </source>
</evidence>
<dbReference type="AlphaFoldDB" id="A0A6G9YH51"/>
<dbReference type="KEGG" id="nah:F5544_22155"/>
<evidence type="ECO:0000256" key="1">
    <source>
        <dbReference type="SAM" id="MobiDB-lite"/>
    </source>
</evidence>
<gene>
    <name evidence="3" type="ORF">F5544_22155</name>
</gene>
<feature type="region of interest" description="Disordered" evidence="1">
    <location>
        <begin position="1"/>
        <end position="24"/>
    </location>
</feature>
<dbReference type="Pfam" id="PF08044">
    <property type="entry name" value="DUF1707"/>
    <property type="match status" value="1"/>
</dbReference>
<organism evidence="3 4">
    <name type="scientific">Nocardia arthritidis</name>
    <dbReference type="NCBI Taxonomy" id="228602"/>
    <lineage>
        <taxon>Bacteria</taxon>
        <taxon>Bacillati</taxon>
        <taxon>Actinomycetota</taxon>
        <taxon>Actinomycetes</taxon>
        <taxon>Mycobacteriales</taxon>
        <taxon>Nocardiaceae</taxon>
        <taxon>Nocardia</taxon>
    </lineage>
</organism>
<dbReference type="RefSeq" id="WP_167474995.1">
    <property type="nucleotide sequence ID" value="NZ_CP046172.1"/>
</dbReference>
<keyword evidence="4" id="KW-1185">Reference proteome</keyword>
<name>A0A6G9YH51_9NOCA</name>
<evidence type="ECO:0000313" key="3">
    <source>
        <dbReference type="EMBL" id="QIS12293.1"/>
    </source>
</evidence>